<dbReference type="InterPro" id="IPR004323">
    <property type="entry name" value="Ion_tolerance_CutA"/>
</dbReference>
<dbReference type="SUPFAM" id="SSF54913">
    <property type="entry name" value="GlnB-like"/>
    <property type="match status" value="1"/>
</dbReference>
<dbReference type="PANTHER" id="PTHR23419:SF8">
    <property type="entry name" value="FI09726P"/>
    <property type="match status" value="1"/>
</dbReference>
<dbReference type="RefSeq" id="WP_382430944.1">
    <property type="nucleotide sequence ID" value="NZ_JBHSHJ010000003.1"/>
</dbReference>
<dbReference type="PANTHER" id="PTHR23419">
    <property type="entry name" value="DIVALENT CATION TOLERANCE CUTA-RELATED"/>
    <property type="match status" value="1"/>
</dbReference>
<sequence>MTPHLSADPFLMVVTTVGSAELARQMARSLVEQQLVACAQISAIESFYPWEGRVQHDTEWRILFKTQRHLYAQVQSAIQALHSYDLPAIHAVAVEAIEPAYGDWVQSHCKPAVLSV</sequence>
<dbReference type="Pfam" id="PF03091">
    <property type="entry name" value="CutA1"/>
    <property type="match status" value="1"/>
</dbReference>
<accession>A0ABV9QBI3</accession>
<proteinExistence type="inferred from homology"/>
<dbReference type="Proteomes" id="UP001596001">
    <property type="component" value="Unassembled WGS sequence"/>
</dbReference>
<comment type="similarity">
    <text evidence="1">Belongs to the CutA family.</text>
</comment>
<dbReference type="InterPro" id="IPR011322">
    <property type="entry name" value="N-reg_PII-like_a/b"/>
</dbReference>
<dbReference type="EMBL" id="JBHSHJ010000003">
    <property type="protein sequence ID" value="MFC4788478.1"/>
    <property type="molecule type" value="Genomic_DNA"/>
</dbReference>
<keyword evidence="3" id="KW-1185">Reference proteome</keyword>
<protein>
    <submittedName>
        <fullName evidence="2">Divalent-cation tolerance protein CutA</fullName>
    </submittedName>
</protein>
<evidence type="ECO:0000313" key="2">
    <source>
        <dbReference type="EMBL" id="MFC4788478.1"/>
    </source>
</evidence>
<dbReference type="InterPro" id="IPR015867">
    <property type="entry name" value="N-reg_PII/ATP_PRibTrfase_C"/>
</dbReference>
<name>A0ABV9QBI3_9BURK</name>
<evidence type="ECO:0000313" key="3">
    <source>
        <dbReference type="Proteomes" id="UP001596001"/>
    </source>
</evidence>
<dbReference type="Gene3D" id="3.30.70.120">
    <property type="match status" value="1"/>
</dbReference>
<reference evidence="3" key="1">
    <citation type="journal article" date="2019" name="Int. J. Syst. Evol. Microbiol.">
        <title>The Global Catalogue of Microorganisms (GCM) 10K type strain sequencing project: providing services to taxonomists for standard genome sequencing and annotation.</title>
        <authorList>
            <consortium name="The Broad Institute Genomics Platform"/>
            <consortium name="The Broad Institute Genome Sequencing Center for Infectious Disease"/>
            <person name="Wu L."/>
            <person name="Ma J."/>
        </authorList>
    </citation>
    <scope>NUCLEOTIDE SEQUENCE [LARGE SCALE GENOMIC DNA]</scope>
    <source>
        <strain evidence="3">CCUG 49452</strain>
    </source>
</reference>
<evidence type="ECO:0000256" key="1">
    <source>
        <dbReference type="ARBA" id="ARBA00010169"/>
    </source>
</evidence>
<comment type="caution">
    <text evidence="2">The sequence shown here is derived from an EMBL/GenBank/DDBJ whole genome shotgun (WGS) entry which is preliminary data.</text>
</comment>
<gene>
    <name evidence="2" type="primary">cutA</name>
    <name evidence="2" type="ORF">ACFO6X_05700</name>
</gene>
<organism evidence="2 3">
    <name type="scientific">Giesbergeria sinuosa</name>
    <dbReference type="NCBI Taxonomy" id="80883"/>
    <lineage>
        <taxon>Bacteria</taxon>
        <taxon>Pseudomonadati</taxon>
        <taxon>Pseudomonadota</taxon>
        <taxon>Betaproteobacteria</taxon>
        <taxon>Burkholderiales</taxon>
        <taxon>Comamonadaceae</taxon>
        <taxon>Giesbergeria</taxon>
    </lineage>
</organism>